<evidence type="ECO:0000256" key="8">
    <source>
        <dbReference type="ARBA" id="ARBA00023014"/>
    </source>
</evidence>
<feature type="binding site" evidence="10 11">
    <location>
        <position position="113"/>
    </location>
    <ligand>
        <name>[4Fe-4S] cluster</name>
        <dbReference type="ChEBI" id="CHEBI:49883"/>
        <label>2</label>
    </ligand>
</feature>
<evidence type="ECO:0000256" key="9">
    <source>
        <dbReference type="ARBA" id="ARBA00023136"/>
    </source>
</evidence>
<dbReference type="InterPro" id="IPR016463">
    <property type="entry name" value="RnfB/RsxB_Proteobac"/>
</dbReference>
<dbReference type="Proteomes" id="UP000231637">
    <property type="component" value="Chromosome"/>
</dbReference>
<dbReference type="PROSITE" id="PS00198">
    <property type="entry name" value="4FE4S_FER_1"/>
    <property type="match status" value="2"/>
</dbReference>
<dbReference type="EMBL" id="CP018800">
    <property type="protein sequence ID" value="ATX82554.1"/>
    <property type="molecule type" value="Genomic_DNA"/>
</dbReference>
<dbReference type="NCBIfam" id="TIGR01944">
    <property type="entry name" value="rnfB"/>
    <property type="match status" value="1"/>
</dbReference>
<dbReference type="NCBIfam" id="NF003475">
    <property type="entry name" value="PRK05113.1"/>
    <property type="match status" value="1"/>
</dbReference>
<dbReference type="Pfam" id="PF14697">
    <property type="entry name" value="Fer4_21"/>
    <property type="match status" value="1"/>
</dbReference>
<evidence type="ECO:0000256" key="6">
    <source>
        <dbReference type="ARBA" id="ARBA00022982"/>
    </source>
</evidence>
<evidence type="ECO:0000256" key="5">
    <source>
        <dbReference type="ARBA" id="ARBA00022967"/>
    </source>
</evidence>
<comment type="function">
    <text evidence="10">Part of a membrane-bound complex that couples electron transfer with translocation of ions across the membrane.</text>
</comment>
<keyword evidence="8 10" id="KW-0411">Iron-sulfur</keyword>
<keyword evidence="6 10" id="KW-0249">Electron transport</keyword>
<evidence type="ECO:0000259" key="13">
    <source>
        <dbReference type="PROSITE" id="PS51656"/>
    </source>
</evidence>
<evidence type="ECO:0000256" key="3">
    <source>
        <dbReference type="ARBA" id="ARBA00022723"/>
    </source>
</evidence>
<keyword evidence="7 10" id="KW-0408">Iron</keyword>
<dbReference type="InterPro" id="IPR010207">
    <property type="entry name" value="Elect_transpt_cplx_RnfB/RsxB"/>
</dbReference>
<keyword evidence="10" id="KW-0997">Cell inner membrane</keyword>
<dbReference type="GO" id="GO:0022900">
    <property type="term" value="P:electron transport chain"/>
    <property type="evidence" value="ECO:0007669"/>
    <property type="project" value="UniProtKB-UniRule"/>
</dbReference>
<feature type="domain" description="4Fe-4S ferredoxin-type" evidence="12">
    <location>
        <begin position="104"/>
        <end position="133"/>
    </location>
</feature>
<evidence type="ECO:0000256" key="7">
    <source>
        <dbReference type="ARBA" id="ARBA00023004"/>
    </source>
</evidence>
<dbReference type="PANTHER" id="PTHR43560">
    <property type="entry name" value="ION-TRANSLOCATING OXIDOREDUCTASE COMPLEX SUBUNIT B"/>
    <property type="match status" value="1"/>
</dbReference>
<name>A0A2K8LCC7_9PROT</name>
<feature type="binding site" evidence="10 11">
    <location>
        <position position="119"/>
    </location>
    <ligand>
        <name>[4Fe-4S] cluster</name>
        <dbReference type="ChEBI" id="CHEBI:49883"/>
        <label>2</label>
    </ligand>
</feature>
<dbReference type="InterPro" id="IPR017896">
    <property type="entry name" value="4Fe4S_Fe-S-bd"/>
</dbReference>
<keyword evidence="4 10" id="KW-0677">Repeat</keyword>
<evidence type="ECO:0000259" key="12">
    <source>
        <dbReference type="PROSITE" id="PS51379"/>
    </source>
</evidence>
<comment type="similarity">
    <text evidence="10">Belongs to the 4Fe4S bacterial-type ferredoxin family. RnfB subfamily.</text>
</comment>
<evidence type="ECO:0000256" key="11">
    <source>
        <dbReference type="PIRSR" id="PIRSR005784-1"/>
    </source>
</evidence>
<feature type="binding site" evidence="10 11">
    <location>
        <position position="49"/>
    </location>
    <ligand>
        <name>[4Fe-4S] cluster</name>
        <dbReference type="ChEBI" id="CHEBI:49883"/>
        <label>1</label>
    </ligand>
</feature>
<feature type="binding site" evidence="10 11">
    <location>
        <position position="74"/>
    </location>
    <ligand>
        <name>[4Fe-4S] cluster</name>
        <dbReference type="ChEBI" id="CHEBI:49883"/>
        <label>1</label>
    </ligand>
</feature>
<keyword evidence="10" id="KW-1003">Cell membrane</keyword>
<dbReference type="RefSeq" id="WP_100265889.1">
    <property type="nucleotide sequence ID" value="NZ_CP018800.1"/>
</dbReference>
<keyword evidence="9 10" id="KW-0472">Membrane</keyword>
<feature type="binding site" evidence="10 11">
    <location>
        <position position="146"/>
    </location>
    <ligand>
        <name>[4Fe-4S] cluster</name>
        <dbReference type="ChEBI" id="CHEBI:49883"/>
        <label>3</label>
    </ligand>
</feature>
<dbReference type="PROSITE" id="PS51379">
    <property type="entry name" value="4FE4S_FER_2"/>
    <property type="match status" value="2"/>
</dbReference>
<comment type="caution">
    <text evidence="10">Lacks conserved residue(s) required for the propagation of feature annotation.</text>
</comment>
<dbReference type="KEGG" id="mfn:Ga0123462_1705"/>
<feature type="binding site" evidence="10 11">
    <location>
        <position position="52"/>
    </location>
    <ligand>
        <name>[4Fe-4S] cluster</name>
        <dbReference type="ChEBI" id="CHEBI:49883"/>
        <label>1</label>
    </ligand>
</feature>
<protein>
    <recommendedName>
        <fullName evidence="10">Ion-translocating oxidoreductase complex subunit B</fullName>
        <ecNumber evidence="10">7.-.-.-</ecNumber>
    </recommendedName>
    <alternativeName>
        <fullName evidence="10">Rnf electron transport complex subunit B</fullName>
    </alternativeName>
</protein>
<gene>
    <name evidence="10" type="primary">rnfB</name>
    <name evidence="14" type="ORF">Ga0123462_1705</name>
</gene>
<organism evidence="14 15">
    <name type="scientific">Mariprofundus ferrinatatus</name>
    <dbReference type="NCBI Taxonomy" id="1921087"/>
    <lineage>
        <taxon>Bacteria</taxon>
        <taxon>Pseudomonadati</taxon>
        <taxon>Pseudomonadota</taxon>
        <taxon>Candidatius Mariprofundia</taxon>
        <taxon>Mariprofundales</taxon>
        <taxon>Mariprofundaceae</taxon>
        <taxon>Mariprofundus</taxon>
    </lineage>
</organism>
<feature type="binding site" evidence="10 11">
    <location>
        <position position="116"/>
    </location>
    <ligand>
        <name>[4Fe-4S] cluster</name>
        <dbReference type="ChEBI" id="CHEBI:49883"/>
        <label>2</label>
    </ligand>
</feature>
<feature type="binding site" evidence="10 11">
    <location>
        <position position="153"/>
    </location>
    <ligand>
        <name>[4Fe-4S] cluster</name>
        <dbReference type="ChEBI" id="CHEBI:49883"/>
        <label>2</label>
    </ligand>
</feature>
<dbReference type="OrthoDB" id="9789936at2"/>
<keyword evidence="15" id="KW-1185">Reference proteome</keyword>
<evidence type="ECO:0000313" key="14">
    <source>
        <dbReference type="EMBL" id="ATX82554.1"/>
    </source>
</evidence>
<keyword evidence="2 10" id="KW-0004">4Fe-4S</keyword>
<sequence>MTQLLYALLSLGAFALVAGIVLAVAQKVFHVEGDPMVEKIDALLPQTQCGQCGYPGCKPYAEAVSCGAADVNHCVPGGERTMLAIADLMGVEPKELEEEASAPMTAFVREDECIGCTLCIKACPVDAIVGAPKQYHTIISDHCTGCTLCIEPCPVDCIDMLHKPELIEHWSWPLPDTKRAQLGHERREAHAGHA</sequence>
<feature type="binding site" evidence="10 11">
    <location>
        <position position="143"/>
    </location>
    <ligand>
        <name>[4Fe-4S] cluster</name>
        <dbReference type="ChEBI" id="CHEBI:49883"/>
        <label>3</label>
    </ligand>
</feature>
<dbReference type="SUPFAM" id="SSF54862">
    <property type="entry name" value="4Fe-4S ferredoxins"/>
    <property type="match status" value="1"/>
</dbReference>
<feature type="region of interest" description="Hydrophobic" evidence="10">
    <location>
        <begin position="1"/>
        <end position="26"/>
    </location>
</feature>
<accession>A0A2K8LCC7</accession>
<dbReference type="GO" id="GO:0046872">
    <property type="term" value="F:metal ion binding"/>
    <property type="evidence" value="ECO:0007669"/>
    <property type="project" value="UniProtKB-KW"/>
</dbReference>
<feature type="binding site" evidence="10 11">
    <location>
        <position position="123"/>
    </location>
    <ligand>
        <name>[4Fe-4S] cluster</name>
        <dbReference type="ChEBI" id="CHEBI:49883"/>
        <label>3</label>
    </ligand>
</feature>
<dbReference type="HAMAP" id="MF_00463">
    <property type="entry name" value="RsxB_RnfB"/>
    <property type="match status" value="1"/>
</dbReference>
<dbReference type="InterPro" id="IPR007202">
    <property type="entry name" value="4Fe-4S_dom"/>
</dbReference>
<reference evidence="14 15" key="1">
    <citation type="submission" date="2016-12" db="EMBL/GenBank/DDBJ databases">
        <title>Isolation and genomic insights into novel planktonic Zetaproteobacteria from stratified waters of the Chesapeake Bay.</title>
        <authorList>
            <person name="McAllister S.M."/>
            <person name="Kato S."/>
            <person name="Chan C.S."/>
            <person name="Chiu B.K."/>
            <person name="Field E.K."/>
        </authorList>
    </citation>
    <scope>NUCLEOTIDE SEQUENCE [LARGE SCALE GENOMIC DNA]</scope>
    <source>
        <strain evidence="14 15">CP-8</strain>
    </source>
</reference>
<evidence type="ECO:0000256" key="2">
    <source>
        <dbReference type="ARBA" id="ARBA00022485"/>
    </source>
</evidence>
<dbReference type="PANTHER" id="PTHR43560:SF1">
    <property type="entry name" value="ION-TRANSLOCATING OXIDOREDUCTASE COMPLEX SUBUNIT B"/>
    <property type="match status" value="1"/>
</dbReference>
<feature type="domain" description="4Fe-4S" evidence="13">
    <location>
        <begin position="32"/>
        <end position="91"/>
    </location>
</feature>
<keyword evidence="1 10" id="KW-0813">Transport</keyword>
<dbReference type="PIRSF" id="PIRSF005784">
    <property type="entry name" value="Elect_transpt_RnfB"/>
    <property type="match status" value="1"/>
</dbReference>
<comment type="cofactor">
    <cofactor evidence="10 11">
        <name>[4Fe-4S] cluster</name>
        <dbReference type="ChEBI" id="CHEBI:49883"/>
    </cofactor>
    <text evidence="10 11">Binds 3 [4Fe-4S] clusters.</text>
</comment>
<dbReference type="PROSITE" id="PS51656">
    <property type="entry name" value="4FE4S"/>
    <property type="match status" value="1"/>
</dbReference>
<dbReference type="GO" id="GO:0051539">
    <property type="term" value="F:4 iron, 4 sulfur cluster binding"/>
    <property type="evidence" value="ECO:0007669"/>
    <property type="project" value="UniProtKB-UniRule"/>
</dbReference>
<feature type="binding site" evidence="10 11">
    <location>
        <position position="57"/>
    </location>
    <ligand>
        <name>[4Fe-4S] cluster</name>
        <dbReference type="ChEBI" id="CHEBI:49883"/>
        <label>1</label>
    </ligand>
</feature>
<dbReference type="EC" id="7.-.-.-" evidence="10"/>
<dbReference type="Pfam" id="PF04060">
    <property type="entry name" value="FeS"/>
    <property type="match status" value="1"/>
</dbReference>
<feature type="domain" description="4Fe-4S ferredoxin-type" evidence="12">
    <location>
        <begin position="134"/>
        <end position="163"/>
    </location>
</feature>
<evidence type="ECO:0000313" key="15">
    <source>
        <dbReference type="Proteomes" id="UP000231637"/>
    </source>
</evidence>
<dbReference type="GO" id="GO:0009055">
    <property type="term" value="F:electron transfer activity"/>
    <property type="evidence" value="ECO:0007669"/>
    <property type="project" value="InterPro"/>
</dbReference>
<dbReference type="Gene3D" id="1.10.15.40">
    <property type="entry name" value="Electron transport complex subunit B, putative Fe-S cluster"/>
    <property type="match status" value="1"/>
</dbReference>
<proteinExistence type="inferred from homology"/>
<evidence type="ECO:0000256" key="10">
    <source>
        <dbReference type="HAMAP-Rule" id="MF_00463"/>
    </source>
</evidence>
<dbReference type="InterPro" id="IPR017900">
    <property type="entry name" value="4Fe4S_Fe_S_CS"/>
</dbReference>
<evidence type="ECO:0000256" key="1">
    <source>
        <dbReference type="ARBA" id="ARBA00022448"/>
    </source>
</evidence>
<dbReference type="GO" id="GO:0005886">
    <property type="term" value="C:plasma membrane"/>
    <property type="evidence" value="ECO:0007669"/>
    <property type="project" value="UniProtKB-SubCell"/>
</dbReference>
<comment type="subcellular location">
    <subcellularLocation>
        <location evidence="10">Cell inner membrane</location>
    </subcellularLocation>
</comment>
<dbReference type="InterPro" id="IPR050395">
    <property type="entry name" value="4Fe4S_Ferredoxin_RnfB"/>
</dbReference>
<comment type="subunit">
    <text evidence="10">The complex is composed of six subunits: RnfA, RnfB, RnfC, RnfD, RnfE and RnfG.</text>
</comment>
<dbReference type="Gene3D" id="3.30.70.20">
    <property type="match status" value="1"/>
</dbReference>
<feature type="binding site" evidence="10 11">
    <location>
        <position position="149"/>
    </location>
    <ligand>
        <name>[4Fe-4S] cluster</name>
        <dbReference type="ChEBI" id="CHEBI:49883"/>
        <label>3</label>
    </ligand>
</feature>
<keyword evidence="5 10" id="KW-1278">Translocase</keyword>
<dbReference type="AlphaFoldDB" id="A0A2K8LCC7"/>
<keyword evidence="3 10" id="KW-0479">Metal-binding</keyword>
<evidence type="ECO:0000256" key="4">
    <source>
        <dbReference type="ARBA" id="ARBA00022737"/>
    </source>
</evidence>